<dbReference type="PANTHER" id="PTHR45875">
    <property type="entry name" value="METHYLTRANSFERASE N6AMT1"/>
    <property type="match status" value="1"/>
</dbReference>
<dbReference type="OrthoDB" id="406152at2759"/>
<keyword evidence="9" id="KW-1185">Reference proteome</keyword>
<dbReference type="FunFam" id="3.40.50.150:FF:000077">
    <property type="entry name" value="HemK methyltransferase family member 2"/>
    <property type="match status" value="1"/>
</dbReference>
<name>A0A8J4Q4W6_9MYCE</name>
<dbReference type="GO" id="GO:0003676">
    <property type="term" value="F:nucleic acid binding"/>
    <property type="evidence" value="ECO:0007669"/>
    <property type="project" value="InterPro"/>
</dbReference>
<dbReference type="InterPro" id="IPR007848">
    <property type="entry name" value="Small_mtfrase_dom"/>
</dbReference>
<dbReference type="NCBIfam" id="TIGR00537">
    <property type="entry name" value="hemK_rel_arch"/>
    <property type="match status" value="1"/>
</dbReference>
<dbReference type="InterPro" id="IPR004557">
    <property type="entry name" value="PrmC-related"/>
</dbReference>
<evidence type="ECO:0000256" key="2">
    <source>
        <dbReference type="ARBA" id="ARBA00006149"/>
    </source>
</evidence>
<dbReference type="Gene3D" id="3.40.50.150">
    <property type="entry name" value="Vaccinia Virus protein VP39"/>
    <property type="match status" value="1"/>
</dbReference>
<dbReference type="Pfam" id="PF05175">
    <property type="entry name" value="MTS"/>
    <property type="match status" value="1"/>
</dbReference>
<dbReference type="PANTHER" id="PTHR45875:SF1">
    <property type="entry name" value="METHYLTRANSFERASE N6AMT1"/>
    <property type="match status" value="1"/>
</dbReference>
<gene>
    <name evidence="8" type="ORF">CYY_004682</name>
</gene>
<organism evidence="8 9">
    <name type="scientific">Polysphondylium violaceum</name>
    <dbReference type="NCBI Taxonomy" id="133409"/>
    <lineage>
        <taxon>Eukaryota</taxon>
        <taxon>Amoebozoa</taxon>
        <taxon>Evosea</taxon>
        <taxon>Eumycetozoa</taxon>
        <taxon>Dictyostelia</taxon>
        <taxon>Dictyosteliales</taxon>
        <taxon>Dictyosteliaceae</taxon>
        <taxon>Polysphondylium</taxon>
    </lineage>
</organism>
<evidence type="ECO:0000313" key="9">
    <source>
        <dbReference type="Proteomes" id="UP000695562"/>
    </source>
</evidence>
<comment type="caution">
    <text evidence="8">The sequence shown here is derived from an EMBL/GenBank/DDBJ whole genome shotgun (WGS) entry which is preliminary data.</text>
</comment>
<dbReference type="EMBL" id="AJWJ01000170">
    <property type="protein sequence ID" value="KAF2074006.1"/>
    <property type="molecule type" value="Genomic_DNA"/>
</dbReference>
<keyword evidence="3" id="KW-0489">Methyltransferase</keyword>
<protein>
    <recommendedName>
        <fullName evidence="7">Methyltransferase small domain-containing protein</fullName>
    </recommendedName>
</protein>
<dbReference type="InterPro" id="IPR029063">
    <property type="entry name" value="SAM-dependent_MTases_sf"/>
</dbReference>
<comment type="similarity">
    <text evidence="2">Belongs to the eukaryotic/archaeal PrmC-related family.</text>
</comment>
<accession>A0A8J4Q4W6</accession>
<feature type="domain" description="Methyltransferase small" evidence="7">
    <location>
        <begin position="44"/>
        <end position="130"/>
    </location>
</feature>
<evidence type="ECO:0000256" key="6">
    <source>
        <dbReference type="ARBA" id="ARBA00023242"/>
    </source>
</evidence>
<evidence type="ECO:0000256" key="1">
    <source>
        <dbReference type="ARBA" id="ARBA00004123"/>
    </source>
</evidence>
<reference evidence="8" key="1">
    <citation type="submission" date="2020-01" db="EMBL/GenBank/DDBJ databases">
        <title>Development of genomics and gene disruption for Polysphondylium violaceum indicates a role for the polyketide synthase stlB in stalk morphogenesis.</title>
        <authorList>
            <person name="Narita B."/>
            <person name="Kawabe Y."/>
            <person name="Kin K."/>
            <person name="Saito T."/>
            <person name="Gibbs R."/>
            <person name="Kuspa A."/>
            <person name="Muzny D."/>
            <person name="Queller D."/>
            <person name="Richards S."/>
            <person name="Strassman J."/>
            <person name="Sucgang R."/>
            <person name="Worley K."/>
            <person name="Schaap P."/>
        </authorList>
    </citation>
    <scope>NUCLEOTIDE SEQUENCE</scope>
    <source>
        <strain evidence="8">QSvi11</strain>
    </source>
</reference>
<dbReference type="GO" id="GO:0008757">
    <property type="term" value="F:S-adenosylmethionine-dependent methyltransferase activity"/>
    <property type="evidence" value="ECO:0007669"/>
    <property type="project" value="TreeGrafter"/>
</dbReference>
<dbReference type="Proteomes" id="UP000695562">
    <property type="component" value="Unassembled WGS sequence"/>
</dbReference>
<evidence type="ECO:0000256" key="4">
    <source>
        <dbReference type="ARBA" id="ARBA00022679"/>
    </source>
</evidence>
<keyword evidence="5" id="KW-0949">S-adenosyl-L-methionine</keyword>
<keyword evidence="6" id="KW-0539">Nucleus</keyword>
<dbReference type="GO" id="GO:0008276">
    <property type="term" value="F:protein methyltransferase activity"/>
    <property type="evidence" value="ECO:0007669"/>
    <property type="project" value="TreeGrafter"/>
</dbReference>
<dbReference type="GO" id="GO:0005634">
    <property type="term" value="C:nucleus"/>
    <property type="evidence" value="ECO:0007669"/>
    <property type="project" value="UniProtKB-SubCell"/>
</dbReference>
<dbReference type="PROSITE" id="PS00092">
    <property type="entry name" value="N6_MTASE"/>
    <property type="match status" value="1"/>
</dbReference>
<dbReference type="SUPFAM" id="SSF53335">
    <property type="entry name" value="S-adenosyl-L-methionine-dependent methyltransferases"/>
    <property type="match status" value="1"/>
</dbReference>
<dbReference type="GO" id="GO:0035657">
    <property type="term" value="C:eRF1 methyltransferase complex"/>
    <property type="evidence" value="ECO:0007669"/>
    <property type="project" value="TreeGrafter"/>
</dbReference>
<dbReference type="InterPro" id="IPR052190">
    <property type="entry name" value="Euk-Arch_PrmC-MTase"/>
</dbReference>
<evidence type="ECO:0000313" key="8">
    <source>
        <dbReference type="EMBL" id="KAF2074006.1"/>
    </source>
</evidence>
<evidence type="ECO:0000259" key="7">
    <source>
        <dbReference type="Pfam" id="PF05175"/>
    </source>
</evidence>
<sequence>MASELPHAKEPLIDHLTSKDFQNVYEPAQDSFLFIDSLQKDVDNLKALNPKIILEIGSGSGFIITFISQLLGTNGRYYMSTDINPHAALASSKTSDRNNANVDVINTCFIQGLERLKGSIDVLLFNPPYVPTPSEEVKEKGIVASWAGGVDGREVIDKLLPQIMNILSEKAFFYIVLVQENKPKQVISIMHSYGFQYQVVGKRKAFNELLYIIKFYR</sequence>
<dbReference type="GO" id="GO:0032259">
    <property type="term" value="P:methylation"/>
    <property type="evidence" value="ECO:0007669"/>
    <property type="project" value="UniProtKB-KW"/>
</dbReference>
<dbReference type="AlphaFoldDB" id="A0A8J4Q4W6"/>
<proteinExistence type="inferred from homology"/>
<dbReference type="InterPro" id="IPR002052">
    <property type="entry name" value="DNA_methylase_N6_adenine_CS"/>
</dbReference>
<dbReference type="CDD" id="cd02440">
    <property type="entry name" value="AdoMet_MTases"/>
    <property type="match status" value="1"/>
</dbReference>
<evidence type="ECO:0000256" key="3">
    <source>
        <dbReference type="ARBA" id="ARBA00022603"/>
    </source>
</evidence>
<evidence type="ECO:0000256" key="5">
    <source>
        <dbReference type="ARBA" id="ARBA00022691"/>
    </source>
</evidence>
<keyword evidence="4" id="KW-0808">Transferase</keyword>
<comment type="subcellular location">
    <subcellularLocation>
        <location evidence="1">Nucleus</location>
    </subcellularLocation>
</comment>